<keyword evidence="4" id="KW-1185">Reference proteome</keyword>
<evidence type="ECO:0000256" key="2">
    <source>
        <dbReference type="SAM" id="SignalP"/>
    </source>
</evidence>
<keyword evidence="2" id="KW-0732">Signal</keyword>
<dbReference type="SUPFAM" id="SSF63825">
    <property type="entry name" value="YWTD domain"/>
    <property type="match status" value="1"/>
</dbReference>
<dbReference type="Proteomes" id="UP000598350">
    <property type="component" value="Unassembled WGS sequence"/>
</dbReference>
<reference evidence="3 4" key="1">
    <citation type="submission" date="2020-05" db="EMBL/GenBank/DDBJ databases">
        <title>The draft genome sequence of Maribacter arenosus CAU 1321.</title>
        <authorList>
            <person name="Mu L."/>
        </authorList>
    </citation>
    <scope>NUCLEOTIDE SEQUENCE [LARGE SCALE GENOMIC DNA]</scope>
    <source>
        <strain evidence="3 4">CAU 1321</strain>
    </source>
</reference>
<gene>
    <name evidence="3" type="ORF">HPE63_17865</name>
</gene>
<dbReference type="EMBL" id="JABTCG010000010">
    <property type="protein sequence ID" value="MBD0852548.1"/>
    <property type="molecule type" value="Genomic_DNA"/>
</dbReference>
<comment type="caution">
    <text evidence="3">The sequence shown here is derived from an EMBL/GenBank/DDBJ whole genome shotgun (WGS) entry which is preliminary data.</text>
</comment>
<evidence type="ECO:0000313" key="4">
    <source>
        <dbReference type="Proteomes" id="UP000598350"/>
    </source>
</evidence>
<dbReference type="RefSeq" id="WP_188315671.1">
    <property type="nucleotide sequence ID" value="NZ_JABTCG010000010.1"/>
</dbReference>
<accession>A0ABR7VFW7</accession>
<dbReference type="PROSITE" id="PS51257">
    <property type="entry name" value="PROKAR_LIPOPROTEIN"/>
    <property type="match status" value="1"/>
</dbReference>
<protein>
    <submittedName>
        <fullName evidence="3">Collagen-like protein</fullName>
    </submittedName>
</protein>
<feature type="signal peptide" evidence="2">
    <location>
        <begin position="1"/>
        <end position="24"/>
    </location>
</feature>
<proteinExistence type="predicted"/>
<dbReference type="Gene3D" id="1.20.5.320">
    <property type="entry name" value="6-Phosphogluconate Dehydrogenase, domain 3"/>
    <property type="match status" value="1"/>
</dbReference>
<feature type="region of interest" description="Disordered" evidence="1">
    <location>
        <begin position="32"/>
        <end position="53"/>
    </location>
</feature>
<sequence length="377" mass="41558">MKNLFYKSMNIVVVLAMVLGASCAKDGEDGLDGAIGAQGPQGEQGPKGDPGDNAQVEEMAVFGQWEVIEGQLGVDASKLLYINEDNTLNILSEDQMGFKRAYTTNITVTSEQITMSGESYGVSINNYILDNDILTIFPPGEAEPTVLQKIENGPNPSEWVKSLTILAEGVVPWERDVDITFDGEYLLGFNENEGDILRINPDDFSIVDNIPTTRAAYAVEIEKSDAPTRQLFQSSNGSSNFYSYIYSSNSLYYTSENLGSWIRGIASIEPGLLWVSSSSAESLYQYKSNGSLSPGEILETIPLDIQPGGLDYRNGYLYITERNYIHKCQTTPEFKALETYEVKGHSIDGVTHDGTNFWLSAESWEGNTHKLLKVDLP</sequence>
<name>A0ABR7VFW7_9FLAO</name>
<feature type="chain" id="PRO_5046225905" evidence="2">
    <location>
        <begin position="25"/>
        <end position="377"/>
    </location>
</feature>
<organism evidence="3 4">
    <name type="scientific">Maribacter arenosus</name>
    <dbReference type="NCBI Taxonomy" id="1854708"/>
    <lineage>
        <taxon>Bacteria</taxon>
        <taxon>Pseudomonadati</taxon>
        <taxon>Bacteroidota</taxon>
        <taxon>Flavobacteriia</taxon>
        <taxon>Flavobacteriales</taxon>
        <taxon>Flavobacteriaceae</taxon>
        <taxon>Maribacter</taxon>
    </lineage>
</organism>
<evidence type="ECO:0000256" key="1">
    <source>
        <dbReference type="SAM" id="MobiDB-lite"/>
    </source>
</evidence>
<evidence type="ECO:0000313" key="3">
    <source>
        <dbReference type="EMBL" id="MBD0852548.1"/>
    </source>
</evidence>